<gene>
    <name evidence="1" type="ORF">L0U89_11165</name>
</gene>
<proteinExistence type="predicted"/>
<dbReference type="EMBL" id="JAKEVZ010000007">
    <property type="protein sequence ID" value="MCF1751632.1"/>
    <property type="molecule type" value="Genomic_DNA"/>
</dbReference>
<dbReference type="Proteomes" id="UP001201449">
    <property type="component" value="Unassembled WGS sequence"/>
</dbReference>
<accession>A0ABS9BW16</accession>
<dbReference type="RefSeq" id="WP_234861598.1">
    <property type="nucleotide sequence ID" value="NZ_JAKEVZ010000007.1"/>
</dbReference>
<sequence length="254" mass="29324">MHLKKEDIQLIEIAFDSGVIPPPYSHYYKLKIGIQRDFLDVALDLVYTDRDEVTAEEIKDEGFTLHDDFHFNGEVPLVWKKPLMELYSKTKWSNKKLDAEGGIGVLTKDIHGQEVYTVPLNQEDWQFFAQDVIQAIYEISKKEAPLKIGYLIREENQLFDLTLTVLFSVRKVEVRVNGKAKEADWDKTKELLSFVFLPDYDYDRAKQTKPQHKGHFIDCGDGLWHEVGKGVINIDDSFDAVGRIKEGFKALSLK</sequence>
<comment type="caution">
    <text evidence="1">The sequence shown here is derived from an EMBL/GenBank/DDBJ whole genome shotgun (WGS) entry which is preliminary data.</text>
</comment>
<evidence type="ECO:0000313" key="1">
    <source>
        <dbReference type="EMBL" id="MCF1751632.1"/>
    </source>
</evidence>
<evidence type="ECO:0000313" key="2">
    <source>
        <dbReference type="Proteomes" id="UP001201449"/>
    </source>
</evidence>
<organism evidence="1 2">
    <name type="scientific">Mariniradius sediminis</name>
    <dbReference type="NCBI Taxonomy" id="2909237"/>
    <lineage>
        <taxon>Bacteria</taxon>
        <taxon>Pseudomonadati</taxon>
        <taxon>Bacteroidota</taxon>
        <taxon>Cytophagia</taxon>
        <taxon>Cytophagales</taxon>
        <taxon>Cyclobacteriaceae</taxon>
        <taxon>Mariniradius</taxon>
    </lineage>
</organism>
<name>A0ABS9BW16_9BACT</name>
<protein>
    <submittedName>
        <fullName evidence="1">Uncharacterized protein</fullName>
    </submittedName>
</protein>
<keyword evidence="2" id="KW-1185">Reference proteome</keyword>
<reference evidence="1 2" key="1">
    <citation type="submission" date="2022-01" db="EMBL/GenBank/DDBJ databases">
        <title>Mariniradius saccharolyticus sp. nov., isolated from sediment of a river.</title>
        <authorList>
            <person name="Liu H."/>
        </authorList>
    </citation>
    <scope>NUCLEOTIDE SEQUENCE [LARGE SCALE GENOMIC DNA]</scope>
    <source>
        <strain evidence="1 2">RY-2</strain>
    </source>
</reference>